<evidence type="ECO:0000256" key="1">
    <source>
        <dbReference type="ARBA" id="ARBA00009437"/>
    </source>
</evidence>
<comment type="caution">
    <text evidence="6">The sequence shown here is derived from an EMBL/GenBank/DDBJ whole genome shotgun (WGS) entry which is preliminary data.</text>
</comment>
<keyword evidence="3" id="KW-0238">DNA-binding</keyword>
<evidence type="ECO:0000313" key="6">
    <source>
        <dbReference type="EMBL" id="OTP99322.1"/>
    </source>
</evidence>
<sequence length="324" mass="36309">MKLQQLRYIVEVVNNDLNVSLTSEKLYTSQPGISKQIKLLEDELGIQIFTRVGKHLSEVTPVGEKVISLARDILNKSNDIKIIAKEFSQPNQGSLTITTTYTQARYSLPIVIQQFMKQYPNIILHMEQGSSPQCILQAQTGQADFAIVTDLSQLNDEMIALPCYHWNQAVIVKKDHPLAKSSLISIAELSQYPLVSYDFTNDGSDLNQAFIRAGQSPNIVFSTTDAELIKTYVKLGVGVGIVAKMAVNDAIADDDFVVLNAGHIFPYSTTYITFARSLFLRSYMYDFISQFSPHLNRQTIDKIMLCENNTEVLAMFNGVKLPVR</sequence>
<evidence type="ECO:0000313" key="8">
    <source>
        <dbReference type="Proteomes" id="UP000194800"/>
    </source>
</evidence>
<dbReference type="InterPro" id="IPR036390">
    <property type="entry name" value="WH_DNA-bd_sf"/>
</dbReference>
<dbReference type="OrthoDB" id="5297026at2"/>
<dbReference type="Proteomes" id="UP000194800">
    <property type="component" value="Unassembled WGS sequence"/>
</dbReference>
<organism evidence="6 9">
    <name type="scientific">Gilliamella apicola</name>
    <dbReference type="NCBI Taxonomy" id="1196095"/>
    <lineage>
        <taxon>Bacteria</taxon>
        <taxon>Pseudomonadati</taxon>
        <taxon>Pseudomonadota</taxon>
        <taxon>Gammaproteobacteria</taxon>
        <taxon>Orbales</taxon>
        <taxon>Orbaceae</taxon>
        <taxon>Gilliamella</taxon>
    </lineage>
</organism>
<dbReference type="Proteomes" id="UP000194977">
    <property type="component" value="Unassembled WGS sequence"/>
</dbReference>
<keyword evidence="4" id="KW-0804">Transcription</keyword>
<evidence type="ECO:0000259" key="5">
    <source>
        <dbReference type="PROSITE" id="PS50931"/>
    </source>
</evidence>
<name>A0A242NH55_9GAMM</name>
<feature type="domain" description="HTH lysR-type" evidence="5">
    <location>
        <begin position="1"/>
        <end position="59"/>
    </location>
</feature>
<keyword evidence="2" id="KW-0805">Transcription regulation</keyword>
<dbReference type="PRINTS" id="PR00039">
    <property type="entry name" value="HTHLYSR"/>
</dbReference>
<dbReference type="EMBL" id="NARP01000018">
    <property type="protein sequence ID" value="OTP99322.1"/>
    <property type="molecule type" value="Genomic_DNA"/>
</dbReference>
<accession>A0A242NH55</accession>
<dbReference type="GO" id="GO:0019344">
    <property type="term" value="P:cysteine biosynthetic process"/>
    <property type="evidence" value="ECO:0007669"/>
    <property type="project" value="TreeGrafter"/>
</dbReference>
<comment type="similarity">
    <text evidence="1">Belongs to the LysR transcriptional regulatory family.</text>
</comment>
<dbReference type="NCBIfam" id="NF009326">
    <property type="entry name" value="PRK12681.1"/>
    <property type="match status" value="1"/>
</dbReference>
<gene>
    <name evidence="7" type="ORF">B6C91_03710</name>
    <name evidence="6" type="ORF">B6D08_07950</name>
</gene>
<dbReference type="GO" id="GO:0000976">
    <property type="term" value="F:transcription cis-regulatory region binding"/>
    <property type="evidence" value="ECO:0007669"/>
    <property type="project" value="TreeGrafter"/>
</dbReference>
<evidence type="ECO:0000313" key="7">
    <source>
        <dbReference type="EMBL" id="OTQ10996.1"/>
    </source>
</evidence>
<dbReference type="Pfam" id="PF00126">
    <property type="entry name" value="HTH_1"/>
    <property type="match status" value="1"/>
</dbReference>
<dbReference type="GO" id="GO:0003700">
    <property type="term" value="F:DNA-binding transcription factor activity"/>
    <property type="evidence" value="ECO:0007669"/>
    <property type="project" value="InterPro"/>
</dbReference>
<protein>
    <submittedName>
        <fullName evidence="6">Transcriptional regulator CysB</fullName>
    </submittedName>
</protein>
<dbReference type="RefSeq" id="WP_086271729.1">
    <property type="nucleotide sequence ID" value="NZ_MZNE01000031.1"/>
</dbReference>
<evidence type="ECO:0000313" key="9">
    <source>
        <dbReference type="Proteomes" id="UP000194977"/>
    </source>
</evidence>
<dbReference type="EMBL" id="NART01000010">
    <property type="protein sequence ID" value="OTQ10996.1"/>
    <property type="molecule type" value="Genomic_DNA"/>
</dbReference>
<dbReference type="InterPro" id="IPR005119">
    <property type="entry name" value="LysR_subst-bd"/>
</dbReference>
<dbReference type="InterPro" id="IPR036388">
    <property type="entry name" value="WH-like_DNA-bd_sf"/>
</dbReference>
<dbReference type="PROSITE" id="PS50931">
    <property type="entry name" value="HTH_LYSR"/>
    <property type="match status" value="1"/>
</dbReference>
<proteinExistence type="inferred from homology"/>
<dbReference type="SUPFAM" id="SSF53850">
    <property type="entry name" value="Periplasmic binding protein-like II"/>
    <property type="match status" value="1"/>
</dbReference>
<reference evidence="8 9" key="1">
    <citation type="submission" date="2017-03" db="EMBL/GenBank/DDBJ databases">
        <title>Comparative genomics of honeybee gut symbionts reveal geographically distinct and subgroup specific antibiotic resistance.</title>
        <authorList>
            <person name="Ludvigsen J."/>
            <person name="Porcellato D."/>
            <person name="Labee-Lund T.M."/>
            <person name="Amdam G.V."/>
            <person name="Rudi K."/>
        </authorList>
    </citation>
    <scope>NUCLEOTIDE SEQUENCE [LARGE SCALE GENOMIC DNA]</scope>
    <source>
        <strain evidence="6 9">A-7-12</strain>
        <strain evidence="7 8">A-9-12</strain>
    </source>
</reference>
<dbReference type="SUPFAM" id="SSF46785">
    <property type="entry name" value="Winged helix' DNA-binding domain"/>
    <property type="match status" value="1"/>
</dbReference>
<dbReference type="InterPro" id="IPR000847">
    <property type="entry name" value="LysR_HTH_N"/>
</dbReference>
<dbReference type="PANTHER" id="PTHR30126">
    <property type="entry name" value="HTH-TYPE TRANSCRIPTIONAL REGULATOR"/>
    <property type="match status" value="1"/>
</dbReference>
<evidence type="ECO:0000256" key="2">
    <source>
        <dbReference type="ARBA" id="ARBA00023015"/>
    </source>
</evidence>
<dbReference type="PANTHER" id="PTHR30126:SF6">
    <property type="entry name" value="HTH-TYPE TRANSCRIPTIONAL REGULATOR CYSB-RELATED"/>
    <property type="match status" value="1"/>
</dbReference>
<dbReference type="AlphaFoldDB" id="A0A242NH55"/>
<evidence type="ECO:0000256" key="3">
    <source>
        <dbReference type="ARBA" id="ARBA00023125"/>
    </source>
</evidence>
<dbReference type="Gene3D" id="3.40.190.10">
    <property type="entry name" value="Periplasmic binding protein-like II"/>
    <property type="match status" value="2"/>
</dbReference>
<dbReference type="Gene3D" id="1.10.10.10">
    <property type="entry name" value="Winged helix-like DNA-binding domain superfamily/Winged helix DNA-binding domain"/>
    <property type="match status" value="1"/>
</dbReference>
<evidence type="ECO:0000256" key="4">
    <source>
        <dbReference type="ARBA" id="ARBA00023163"/>
    </source>
</evidence>
<dbReference type="Pfam" id="PF03466">
    <property type="entry name" value="LysR_substrate"/>
    <property type="match status" value="1"/>
</dbReference>
<keyword evidence="8" id="KW-1185">Reference proteome</keyword>